<evidence type="ECO:0000313" key="1">
    <source>
        <dbReference type="EMBL" id="TGZ84556.1"/>
    </source>
</evidence>
<dbReference type="EMBL" id="ML220112">
    <property type="protein sequence ID" value="TGZ84556.1"/>
    <property type="molecule type" value="Genomic_DNA"/>
</dbReference>
<accession>A0A4S2N5Z2</accession>
<dbReference type="Proteomes" id="UP000298138">
    <property type="component" value="Unassembled WGS sequence"/>
</dbReference>
<gene>
    <name evidence="1" type="ORF">EX30DRAFT_367716</name>
</gene>
<organism evidence="1 2">
    <name type="scientific">Ascodesmis nigricans</name>
    <dbReference type="NCBI Taxonomy" id="341454"/>
    <lineage>
        <taxon>Eukaryota</taxon>
        <taxon>Fungi</taxon>
        <taxon>Dikarya</taxon>
        <taxon>Ascomycota</taxon>
        <taxon>Pezizomycotina</taxon>
        <taxon>Pezizomycetes</taxon>
        <taxon>Pezizales</taxon>
        <taxon>Ascodesmidaceae</taxon>
        <taxon>Ascodesmis</taxon>
    </lineage>
</organism>
<reference evidence="1 2" key="1">
    <citation type="submission" date="2019-04" db="EMBL/GenBank/DDBJ databases">
        <title>Comparative genomics and transcriptomics to analyze fruiting body development in filamentous ascomycetes.</title>
        <authorList>
            <consortium name="DOE Joint Genome Institute"/>
            <person name="Lutkenhaus R."/>
            <person name="Traeger S."/>
            <person name="Breuer J."/>
            <person name="Kuo A."/>
            <person name="Lipzen A."/>
            <person name="Pangilinan J."/>
            <person name="Dilworth D."/>
            <person name="Sandor L."/>
            <person name="Poggeler S."/>
            <person name="Barry K."/>
            <person name="Grigoriev I.V."/>
            <person name="Nowrousian M."/>
        </authorList>
    </citation>
    <scope>NUCLEOTIDE SEQUENCE [LARGE SCALE GENOMIC DNA]</scope>
    <source>
        <strain evidence="1 2">CBS 389.68</strain>
    </source>
</reference>
<evidence type="ECO:0000313" key="2">
    <source>
        <dbReference type="Proteomes" id="UP000298138"/>
    </source>
</evidence>
<name>A0A4S2N5Z2_9PEZI</name>
<dbReference type="AlphaFoldDB" id="A0A4S2N5Z2"/>
<proteinExistence type="predicted"/>
<keyword evidence="2" id="KW-1185">Reference proteome</keyword>
<dbReference type="OrthoDB" id="3431997at2759"/>
<protein>
    <submittedName>
        <fullName evidence="1">Uncharacterized protein</fullName>
    </submittedName>
</protein>
<dbReference type="InParanoid" id="A0A4S2N5Z2"/>
<sequence>MSNTGKLYHVYHDSSLDTSQLKVLDQAKLPIWRVTTNAFSTTLKLKSAGNHQTTLAAARFHSFSSDVDICLGDPDVGETSFFDVLTRDPAFVHYRHRWGMDVSHLPAEMTQRYAASVGGQNRLQFMWRRPGDSVWVGRDWEMIIDDGGGSAGTMNAVVLARFQSVRGSWKKKGRLYMEEGWGERWELMTAITAFAVLEKERVRNHR</sequence>